<dbReference type="InterPro" id="IPR005390">
    <property type="entry name" value="NeuromedU_rcpt"/>
</dbReference>
<dbReference type="AlphaFoldDB" id="A0A8D2D7A0"/>
<dbReference type="InterPro" id="IPR005392">
    <property type="entry name" value="NeuromedU_rcpt_2"/>
</dbReference>
<feature type="transmembrane region" description="Helical" evidence="13">
    <location>
        <begin position="269"/>
        <end position="286"/>
    </location>
</feature>
<evidence type="ECO:0000256" key="8">
    <source>
        <dbReference type="ARBA" id="ARBA00023157"/>
    </source>
</evidence>
<dbReference type="InterPro" id="IPR045561">
    <property type="entry name" value="NMU-R2_C"/>
</dbReference>
<keyword evidence="7 13" id="KW-0472">Membrane</keyword>
<feature type="transmembrane region" description="Helical" evidence="13">
    <location>
        <begin position="156"/>
        <end position="177"/>
    </location>
</feature>
<evidence type="ECO:0000256" key="13">
    <source>
        <dbReference type="SAM" id="Phobius"/>
    </source>
</evidence>
<evidence type="ECO:0000256" key="4">
    <source>
        <dbReference type="ARBA" id="ARBA00022692"/>
    </source>
</evidence>
<dbReference type="InterPro" id="IPR000276">
    <property type="entry name" value="GPCR_Rhodpsn"/>
</dbReference>
<comment type="similarity">
    <text evidence="12">Belongs to the G-protein coupled receptor 1 family.</text>
</comment>
<protein>
    <recommendedName>
        <fullName evidence="14">G-protein coupled receptors family 1 profile domain-containing protein</fullName>
    </recommendedName>
</protein>
<evidence type="ECO:0000256" key="9">
    <source>
        <dbReference type="ARBA" id="ARBA00023170"/>
    </source>
</evidence>
<feature type="transmembrane region" description="Helical" evidence="13">
    <location>
        <begin position="40"/>
        <end position="61"/>
    </location>
</feature>
<feature type="transmembrane region" description="Helical" evidence="13">
    <location>
        <begin position="205"/>
        <end position="229"/>
    </location>
</feature>
<dbReference type="GO" id="GO:0005886">
    <property type="term" value="C:plasma membrane"/>
    <property type="evidence" value="ECO:0007669"/>
    <property type="project" value="UniProtKB-SubCell"/>
</dbReference>
<evidence type="ECO:0000256" key="1">
    <source>
        <dbReference type="ARBA" id="ARBA00003593"/>
    </source>
</evidence>
<comment type="subcellular location">
    <subcellularLocation>
        <location evidence="2">Cell membrane</location>
        <topology evidence="2">Multi-pass membrane protein</topology>
    </subcellularLocation>
</comment>
<dbReference type="PROSITE" id="PS00237">
    <property type="entry name" value="G_PROTEIN_RECEP_F1_1"/>
    <property type="match status" value="1"/>
</dbReference>
<comment type="function">
    <text evidence="1">Receptor for the neuromedin-U and neuromedin-S neuropeptides.</text>
</comment>
<evidence type="ECO:0000256" key="2">
    <source>
        <dbReference type="ARBA" id="ARBA00004651"/>
    </source>
</evidence>
<dbReference type="PANTHER" id="PTHR24243:SF14">
    <property type="entry name" value="NEUROMEDIN-U RECEPTOR 2"/>
    <property type="match status" value="1"/>
</dbReference>
<feature type="transmembrane region" description="Helical" evidence="13">
    <location>
        <begin position="306"/>
        <end position="332"/>
    </location>
</feature>
<dbReference type="Gene3D" id="1.20.1070.10">
    <property type="entry name" value="Rhodopsin 7-helix transmembrane proteins"/>
    <property type="match status" value="1"/>
</dbReference>
<feature type="domain" description="G-protein coupled receptors family 1 profile" evidence="14">
    <location>
        <begin position="52"/>
        <end position="329"/>
    </location>
</feature>
<dbReference type="Ensembl" id="ENSSVLT00005022495.1">
    <property type="protein sequence ID" value="ENSSVLP00005020171.1"/>
    <property type="gene ID" value="ENSSVLG00005016055.1"/>
</dbReference>
<keyword evidence="10" id="KW-0325">Glycoprotein</keyword>
<evidence type="ECO:0000313" key="16">
    <source>
        <dbReference type="Proteomes" id="UP000694564"/>
    </source>
</evidence>
<evidence type="ECO:0000256" key="7">
    <source>
        <dbReference type="ARBA" id="ARBA00023136"/>
    </source>
</evidence>
<keyword evidence="9 12" id="KW-0675">Receptor</keyword>
<dbReference type="PRINTS" id="PR01567">
    <property type="entry name" value="NEUROMEDNU2R"/>
</dbReference>
<organism evidence="15 16">
    <name type="scientific">Sciurus vulgaris</name>
    <name type="common">Eurasian red squirrel</name>
    <dbReference type="NCBI Taxonomy" id="55149"/>
    <lineage>
        <taxon>Eukaryota</taxon>
        <taxon>Metazoa</taxon>
        <taxon>Chordata</taxon>
        <taxon>Craniata</taxon>
        <taxon>Vertebrata</taxon>
        <taxon>Euteleostomi</taxon>
        <taxon>Mammalia</taxon>
        <taxon>Eutheria</taxon>
        <taxon>Euarchontoglires</taxon>
        <taxon>Glires</taxon>
        <taxon>Rodentia</taxon>
        <taxon>Sciuromorpha</taxon>
        <taxon>Sciuridae</taxon>
        <taxon>Sciurinae</taxon>
        <taxon>Sciurini</taxon>
        <taxon>Sciurus</taxon>
    </lineage>
</organism>
<evidence type="ECO:0000256" key="12">
    <source>
        <dbReference type="RuleBase" id="RU000688"/>
    </source>
</evidence>
<accession>A0A8D2D7A0</accession>
<keyword evidence="16" id="KW-1185">Reference proteome</keyword>
<sequence length="394" mass="45000">MEILENASWILEDSFKKNFNGSEGCLCGPWHSHLFLPLSVVYALIFVVGVVGNLLVCLLILRDQTMKTPQNYYLFSLAVCDLLVLLLGMPMEAYEMWSYSPFLLQHPGCYFKTALFETVCFASVLSITAVSVERYVGIFYPFRAQRKSTPRRARRILGLIWAFSLIFSVLSTIIYGIRVPHTLNETWVPGSATCAVIKPMWNYNFFIQFTSFLFYILPITLISVLYYLMGLRVSIQANRLGKSASGGLRWSLTLNKHIRLSGRGGHSEGLFHIVLFLAFAICWAPIHVHRLFFSFVEEWTESLAAVFNLIHVVSGVFFYLSSAIKPIIYSLLSSRFQESFQKVISPFFKRWHSQHHSRKPPIQQDILLTDCHLVKLTEDTGPHSCQSSTCNSYL</sequence>
<keyword evidence="8" id="KW-1015">Disulfide bond</keyword>
<evidence type="ECO:0000256" key="6">
    <source>
        <dbReference type="ARBA" id="ARBA00023040"/>
    </source>
</evidence>
<dbReference type="PANTHER" id="PTHR24243">
    <property type="entry name" value="G-PROTEIN COUPLED RECEPTOR"/>
    <property type="match status" value="1"/>
</dbReference>
<keyword evidence="4 12" id="KW-0812">Transmembrane</keyword>
<dbReference type="PROSITE" id="PS50262">
    <property type="entry name" value="G_PROTEIN_RECEP_F1_2"/>
    <property type="match status" value="1"/>
</dbReference>
<name>A0A8D2D7A0_SCIVU</name>
<evidence type="ECO:0000256" key="10">
    <source>
        <dbReference type="ARBA" id="ARBA00023180"/>
    </source>
</evidence>
<dbReference type="Pfam" id="PF00001">
    <property type="entry name" value="7tm_1"/>
    <property type="match status" value="1"/>
</dbReference>
<dbReference type="Pfam" id="PF19285">
    <property type="entry name" value="NmU-R2_C_term"/>
    <property type="match status" value="1"/>
</dbReference>
<keyword evidence="3" id="KW-1003">Cell membrane</keyword>
<keyword evidence="6 12" id="KW-0297">G-protein coupled receptor</keyword>
<dbReference type="GO" id="GO:0001607">
    <property type="term" value="F:neuromedin U receptor activity"/>
    <property type="evidence" value="ECO:0007669"/>
    <property type="project" value="InterPro"/>
</dbReference>
<feature type="transmembrane region" description="Helical" evidence="13">
    <location>
        <begin position="73"/>
        <end position="94"/>
    </location>
</feature>
<evidence type="ECO:0000313" key="15">
    <source>
        <dbReference type="Ensembl" id="ENSSVLP00005020171.1"/>
    </source>
</evidence>
<dbReference type="Proteomes" id="UP000694564">
    <property type="component" value="Chromosome 6"/>
</dbReference>
<feature type="transmembrane region" description="Helical" evidence="13">
    <location>
        <begin position="114"/>
        <end position="136"/>
    </location>
</feature>
<evidence type="ECO:0000256" key="11">
    <source>
        <dbReference type="ARBA" id="ARBA00023224"/>
    </source>
</evidence>
<dbReference type="InterPro" id="IPR017452">
    <property type="entry name" value="GPCR_Rhodpsn_7TM"/>
</dbReference>
<dbReference type="GeneTree" id="ENSGT01120000271823"/>
<evidence type="ECO:0000256" key="3">
    <source>
        <dbReference type="ARBA" id="ARBA00022475"/>
    </source>
</evidence>
<dbReference type="SUPFAM" id="SSF81321">
    <property type="entry name" value="Family A G protein-coupled receptor-like"/>
    <property type="match status" value="1"/>
</dbReference>
<dbReference type="PRINTS" id="PR01565">
    <property type="entry name" value="NEUROMEDINUR"/>
</dbReference>
<reference evidence="15" key="1">
    <citation type="submission" date="2025-08" db="UniProtKB">
        <authorList>
            <consortium name="Ensembl"/>
        </authorList>
    </citation>
    <scope>IDENTIFICATION</scope>
</reference>
<evidence type="ECO:0000256" key="5">
    <source>
        <dbReference type="ARBA" id="ARBA00022989"/>
    </source>
</evidence>
<reference evidence="15" key="2">
    <citation type="submission" date="2025-09" db="UniProtKB">
        <authorList>
            <consortium name="Ensembl"/>
        </authorList>
    </citation>
    <scope>IDENTIFICATION</scope>
</reference>
<dbReference type="PRINTS" id="PR00237">
    <property type="entry name" value="GPCRRHODOPSN"/>
</dbReference>
<proteinExistence type="inferred from homology"/>
<evidence type="ECO:0000259" key="14">
    <source>
        <dbReference type="PROSITE" id="PS50262"/>
    </source>
</evidence>
<keyword evidence="5 13" id="KW-1133">Transmembrane helix</keyword>
<keyword evidence="11 12" id="KW-0807">Transducer</keyword>